<dbReference type="InterPro" id="IPR019734">
    <property type="entry name" value="TPR_rpt"/>
</dbReference>
<evidence type="ECO:0000256" key="8">
    <source>
        <dbReference type="PROSITE-ProRule" id="PRU01091"/>
    </source>
</evidence>
<dbReference type="Gene3D" id="1.10.10.10">
    <property type="entry name" value="Winged helix-like DNA-binding domain superfamily/Winged helix DNA-binding domain"/>
    <property type="match status" value="1"/>
</dbReference>
<dbReference type="SUPFAM" id="SSF52540">
    <property type="entry name" value="P-loop containing nucleoside triphosphate hydrolases"/>
    <property type="match status" value="1"/>
</dbReference>
<dbReference type="InterPro" id="IPR042197">
    <property type="entry name" value="Apaf_helical"/>
</dbReference>
<feature type="DNA-binding region" description="OmpR/PhoB-type" evidence="8">
    <location>
        <begin position="19"/>
        <end position="123"/>
    </location>
</feature>
<dbReference type="InterPro" id="IPR011990">
    <property type="entry name" value="TPR-like_helical_dom_sf"/>
</dbReference>
<dbReference type="GO" id="GO:0043531">
    <property type="term" value="F:ADP binding"/>
    <property type="evidence" value="ECO:0007669"/>
    <property type="project" value="InterPro"/>
</dbReference>
<dbReference type="Pfam" id="PF03704">
    <property type="entry name" value="BTAD"/>
    <property type="match status" value="1"/>
</dbReference>
<evidence type="ECO:0000256" key="2">
    <source>
        <dbReference type="ARBA" id="ARBA00022737"/>
    </source>
</evidence>
<dbReference type="SUPFAM" id="SSF48452">
    <property type="entry name" value="TPR-like"/>
    <property type="match status" value="3"/>
</dbReference>
<organism evidence="12 13">
    <name type="scientific">Streptomyces carminius</name>
    <dbReference type="NCBI Taxonomy" id="2665496"/>
    <lineage>
        <taxon>Bacteria</taxon>
        <taxon>Bacillati</taxon>
        <taxon>Actinomycetota</taxon>
        <taxon>Actinomycetes</taxon>
        <taxon>Kitasatosporales</taxon>
        <taxon>Streptomycetaceae</taxon>
        <taxon>Streptomyces</taxon>
    </lineage>
</organism>
<comment type="caution">
    <text evidence="12">The sequence shown here is derived from an EMBL/GenBank/DDBJ whole genome shotgun (WGS) entry which is preliminary data.</text>
</comment>
<evidence type="ECO:0000313" key="13">
    <source>
        <dbReference type="Proteomes" id="UP000230407"/>
    </source>
</evidence>
<feature type="region of interest" description="Disordered" evidence="9">
    <location>
        <begin position="282"/>
        <end position="318"/>
    </location>
</feature>
<keyword evidence="6" id="KW-0804">Transcription</keyword>
<dbReference type="Gene3D" id="3.40.50.300">
    <property type="entry name" value="P-loop containing nucleotide triphosphate hydrolases"/>
    <property type="match status" value="1"/>
</dbReference>
<dbReference type="GO" id="GO:0006355">
    <property type="term" value="P:regulation of DNA-templated transcription"/>
    <property type="evidence" value="ECO:0007669"/>
    <property type="project" value="InterPro"/>
</dbReference>
<keyword evidence="4" id="KW-0805">Transcription regulation</keyword>
<dbReference type="CDD" id="cd15831">
    <property type="entry name" value="BTAD"/>
    <property type="match status" value="1"/>
</dbReference>
<proteinExistence type="inferred from homology"/>
<dbReference type="SMART" id="SM01043">
    <property type="entry name" value="BTAD"/>
    <property type="match status" value="1"/>
</dbReference>
<dbReference type="SUPFAM" id="SSF46894">
    <property type="entry name" value="C-terminal effector domain of the bipartite response regulators"/>
    <property type="match status" value="1"/>
</dbReference>
<feature type="compositionally biased region" description="Basic and acidic residues" evidence="9">
    <location>
        <begin position="977"/>
        <end position="988"/>
    </location>
</feature>
<evidence type="ECO:0000259" key="10">
    <source>
        <dbReference type="PROSITE" id="PS51755"/>
    </source>
</evidence>
<dbReference type="GO" id="GO:0003677">
    <property type="term" value="F:DNA binding"/>
    <property type="evidence" value="ECO:0007669"/>
    <property type="project" value="UniProtKB-UniRule"/>
</dbReference>
<keyword evidence="7" id="KW-0802">TPR repeat</keyword>
<evidence type="ECO:0000256" key="6">
    <source>
        <dbReference type="ARBA" id="ARBA00023163"/>
    </source>
</evidence>
<dbReference type="InterPro" id="IPR051677">
    <property type="entry name" value="AfsR-DnrI-RedD_regulator"/>
</dbReference>
<dbReference type="PANTHER" id="PTHR35807:SF1">
    <property type="entry name" value="TRANSCRIPTIONAL REGULATOR REDD"/>
    <property type="match status" value="1"/>
</dbReference>
<name>A0A2M8MCB6_9ACTN</name>
<evidence type="ECO:0000256" key="9">
    <source>
        <dbReference type="SAM" id="MobiDB-lite"/>
    </source>
</evidence>
<dbReference type="GO" id="GO:0000160">
    <property type="term" value="P:phosphorelay signal transduction system"/>
    <property type="evidence" value="ECO:0007669"/>
    <property type="project" value="UniProtKB-KW"/>
</dbReference>
<dbReference type="SMART" id="SM00862">
    <property type="entry name" value="Trans_reg_C"/>
    <property type="match status" value="1"/>
</dbReference>
<dbReference type="PANTHER" id="PTHR35807">
    <property type="entry name" value="TRANSCRIPTIONAL REGULATOR REDD-RELATED"/>
    <property type="match status" value="1"/>
</dbReference>
<dbReference type="PRINTS" id="PR00364">
    <property type="entry name" value="DISEASERSIST"/>
</dbReference>
<evidence type="ECO:0000256" key="4">
    <source>
        <dbReference type="ARBA" id="ARBA00023015"/>
    </source>
</evidence>
<feature type="domain" description="OmpR/PhoB-type" evidence="10">
    <location>
        <begin position="19"/>
        <end position="123"/>
    </location>
</feature>
<dbReference type="EMBL" id="PGGW01000008">
    <property type="protein sequence ID" value="PJF01872.1"/>
    <property type="molecule type" value="Genomic_DNA"/>
</dbReference>
<feature type="compositionally biased region" description="Low complexity" evidence="9">
    <location>
        <begin position="993"/>
        <end position="1012"/>
    </location>
</feature>
<dbReference type="InterPro" id="IPR027417">
    <property type="entry name" value="P-loop_NTPase"/>
</dbReference>
<protein>
    <submittedName>
        <fullName evidence="12">Transcriptional regulator, SARP family protein</fullName>
    </submittedName>
</protein>
<evidence type="ECO:0000256" key="5">
    <source>
        <dbReference type="ARBA" id="ARBA00023125"/>
    </source>
</evidence>
<evidence type="ECO:0000256" key="1">
    <source>
        <dbReference type="ARBA" id="ARBA00005820"/>
    </source>
</evidence>
<sequence>MAQKEPRRRAPGAARVRRVEAHSTDEVTFRLLGPVRAWRGGTELGLGPPQQRAVLAALLLRRGRPVTAGRLAEALWGHRPPPGAAATLRAYLSRLRTALEPRRPAGRPPALLVSTPAGYVLDVPPSAVDLEVFEQRVAHARRLRSEGDPAGAGELLREALESWPGTPLAGVPGPLAHTERARLDERRLTVLETSLGVDLELGRHHELVARLRALCADHPLREGLWELLILALYRCGRRAEALESYQDLRRALAAELGAEPGPALRRTYAGLLAASRAPAGSAPAGSAAVGPEAGHTGGTARPAGRGPAPDGRAGTAGAARPCQLPAALTTFAGREAELARVHALLPAGREPSTVVISAIGGMAGIGKTTLAVHFAHRIADRFPDGQLYINLRGFDPGGAALDPAEAVRAFLVALGVPPQRLPADAAAQTALYRSMLADRRVLIVLDNARDSRQVRPLLPGTAGCLVIVTSRDQLAGLVAAEGAHPVPLDLLSDEEAEQLLARRIGRERTAAEPEAVREIVRRCARLPLALAVVAARAATHPHFGLRAIAEELREGPGGLDAFAGGEAAADARTVFSWSYRALPPEAARLFRLLALHPGPEISVSAAAALAGLEPRRVRVPLAALTGAHLLVQRAPGRYTCHDLLRVYAAELLDETDGEAERRAALRRMFDHCLHTAYGVLTLFHPQRDTIELPGAVTGAVPEVFGDRRRAMAWLEAERQVLVTAVSRAAATGFPAQSWQLAFTLDLFLDRLGHWHAQHTVQQAALDAARGAGDRLGAAYAERALGFACMRLEREEEAARHLHGALEAFGALGEPLGQARTHRLLAFAANRDKRHQDALEHYRQALGLYRAAGYRSGRASVLNEVGWTHILLGEHREALEQCARAVALHRETGDRNGEAAAQDSLGYALHHLGRYQEALGCFDRALRLYLDLGDRYLQADTLVHIGDTRHAAGDRPAARSAWRRALDILVEFDHPDTEEVRERLHRLGPEEPESTGAAGTEAGGAPTADGTGR</sequence>
<keyword evidence="5 8" id="KW-0238">DNA-binding</keyword>
<evidence type="ECO:0000256" key="3">
    <source>
        <dbReference type="ARBA" id="ARBA00023012"/>
    </source>
</evidence>
<evidence type="ECO:0000313" key="11">
    <source>
        <dbReference type="EMBL" id="PJE98046.1"/>
    </source>
</evidence>
<dbReference type="Gene3D" id="1.25.40.10">
    <property type="entry name" value="Tetratricopeptide repeat domain"/>
    <property type="match status" value="2"/>
</dbReference>
<dbReference type="Gene3D" id="1.10.8.430">
    <property type="entry name" value="Helical domain of apoptotic protease-activating factors"/>
    <property type="match status" value="1"/>
</dbReference>
<evidence type="ECO:0000256" key="7">
    <source>
        <dbReference type="PROSITE-ProRule" id="PRU00339"/>
    </source>
</evidence>
<keyword evidence="2" id="KW-0677">Repeat</keyword>
<keyword evidence="13" id="KW-1185">Reference proteome</keyword>
<dbReference type="Pfam" id="PF00486">
    <property type="entry name" value="Trans_reg_C"/>
    <property type="match status" value="1"/>
</dbReference>
<dbReference type="Proteomes" id="UP000230407">
    <property type="component" value="Unassembled WGS sequence"/>
</dbReference>
<dbReference type="PROSITE" id="PS51755">
    <property type="entry name" value="OMPR_PHOB"/>
    <property type="match status" value="1"/>
</dbReference>
<feature type="region of interest" description="Disordered" evidence="9">
    <location>
        <begin position="977"/>
        <end position="1012"/>
    </location>
</feature>
<keyword evidence="3" id="KW-0902">Two-component regulatory system</keyword>
<evidence type="ECO:0000313" key="12">
    <source>
        <dbReference type="EMBL" id="PJF01872.1"/>
    </source>
</evidence>
<dbReference type="InterPro" id="IPR001867">
    <property type="entry name" value="OmpR/PhoB-type_DNA-bd"/>
</dbReference>
<reference evidence="12 13" key="1">
    <citation type="submission" date="2017-11" db="EMBL/GenBank/DDBJ databases">
        <title>Streptomyces carmine sp. nov., a novel actinomycete isolated from Sophora alopecuroides in Xinjiang, China.</title>
        <authorList>
            <person name="Wang Y."/>
            <person name="Luo X."/>
            <person name="Wan C."/>
            <person name="Zhang L."/>
        </authorList>
    </citation>
    <scope>NUCLEOTIDE SEQUENCE [LARGE SCALE GENOMIC DNA]</scope>
    <source>
        <strain evidence="12 13">TRM SA0054</strain>
    </source>
</reference>
<dbReference type="PROSITE" id="PS50005">
    <property type="entry name" value="TPR"/>
    <property type="match status" value="1"/>
</dbReference>
<dbReference type="AlphaFoldDB" id="A0A2M8MCB6"/>
<feature type="repeat" description="TPR" evidence="7">
    <location>
        <begin position="898"/>
        <end position="931"/>
    </location>
</feature>
<dbReference type="InterPro" id="IPR005158">
    <property type="entry name" value="BTAD"/>
</dbReference>
<dbReference type="Pfam" id="PF13424">
    <property type="entry name" value="TPR_12"/>
    <property type="match status" value="2"/>
</dbReference>
<dbReference type="InterPro" id="IPR016032">
    <property type="entry name" value="Sig_transdc_resp-reg_C-effctor"/>
</dbReference>
<accession>A0A2M8MCB6</accession>
<comment type="similarity">
    <text evidence="1">Belongs to the AfsR/DnrI/RedD regulatory family.</text>
</comment>
<dbReference type="InterPro" id="IPR002182">
    <property type="entry name" value="NB-ARC"/>
</dbReference>
<gene>
    <name evidence="12" type="ORF">CUT44_02050</name>
    <name evidence="11" type="ORF">CUT44_10310</name>
</gene>
<dbReference type="Pfam" id="PF00931">
    <property type="entry name" value="NB-ARC"/>
    <property type="match status" value="1"/>
</dbReference>
<dbReference type="EMBL" id="PGGW01000038">
    <property type="protein sequence ID" value="PJE98046.1"/>
    <property type="molecule type" value="Genomic_DNA"/>
</dbReference>
<dbReference type="InterPro" id="IPR036388">
    <property type="entry name" value="WH-like_DNA-bd_sf"/>
</dbReference>
<dbReference type="SMART" id="SM00028">
    <property type="entry name" value="TPR"/>
    <property type="match status" value="5"/>
</dbReference>